<comment type="caution">
    <text evidence="4">The sequence shown here is derived from an EMBL/GenBank/DDBJ whole genome shotgun (WGS) entry which is preliminary data.</text>
</comment>
<dbReference type="AlphaFoldDB" id="A0A0N8GST7"/>
<dbReference type="InterPro" id="IPR013196">
    <property type="entry name" value="HTH_11"/>
</dbReference>
<reference evidence="4 5" key="1">
    <citation type="submission" date="2015-07" db="EMBL/GenBank/DDBJ databases">
        <title>Whole genome sequence of Herpetosiphon geysericola DSM 7119.</title>
        <authorList>
            <person name="Hemp J."/>
            <person name="Ward L.M."/>
            <person name="Pace L.A."/>
            <person name="Fischer W.W."/>
        </authorList>
    </citation>
    <scope>NUCLEOTIDE SEQUENCE [LARGE SCALE GENOMIC DNA]</scope>
    <source>
        <strain evidence="4 5">DSM 7119</strain>
    </source>
</reference>
<dbReference type="PROSITE" id="PS51000">
    <property type="entry name" value="HTH_DEOR_2"/>
    <property type="match status" value="1"/>
</dbReference>
<evidence type="ECO:0000256" key="1">
    <source>
        <dbReference type="ARBA" id="ARBA00023015"/>
    </source>
</evidence>
<gene>
    <name evidence="4" type="ORF">SE18_08395</name>
</gene>
<dbReference type="PANTHER" id="PTHR34580:SF3">
    <property type="entry name" value="PROTEIN PAFB"/>
    <property type="match status" value="1"/>
</dbReference>
<dbReference type="PANTHER" id="PTHR34580">
    <property type="match status" value="1"/>
</dbReference>
<dbReference type="SUPFAM" id="SSF46785">
    <property type="entry name" value="Winged helix' DNA-binding domain"/>
    <property type="match status" value="1"/>
</dbReference>
<name>A0A0N8GST7_9CHLR</name>
<dbReference type="Proteomes" id="UP000050277">
    <property type="component" value="Unassembled WGS sequence"/>
</dbReference>
<keyword evidence="1" id="KW-0805">Transcription regulation</keyword>
<evidence type="ECO:0000313" key="5">
    <source>
        <dbReference type="Proteomes" id="UP000050277"/>
    </source>
</evidence>
<dbReference type="InterPro" id="IPR001034">
    <property type="entry name" value="DeoR_HTH"/>
</dbReference>
<dbReference type="PROSITE" id="PS52050">
    <property type="entry name" value="WYL"/>
    <property type="match status" value="1"/>
</dbReference>
<evidence type="ECO:0000256" key="2">
    <source>
        <dbReference type="ARBA" id="ARBA00023163"/>
    </source>
</evidence>
<organism evidence="4 5">
    <name type="scientific">Herpetosiphon geysericola</name>
    <dbReference type="NCBI Taxonomy" id="70996"/>
    <lineage>
        <taxon>Bacteria</taxon>
        <taxon>Bacillati</taxon>
        <taxon>Chloroflexota</taxon>
        <taxon>Chloroflexia</taxon>
        <taxon>Herpetosiphonales</taxon>
        <taxon>Herpetosiphonaceae</taxon>
        <taxon>Herpetosiphon</taxon>
    </lineage>
</organism>
<dbReference type="Gene3D" id="1.10.10.10">
    <property type="entry name" value="Winged helix-like DNA-binding domain superfamily/Winged helix DNA-binding domain"/>
    <property type="match status" value="1"/>
</dbReference>
<dbReference type="InterPro" id="IPR026881">
    <property type="entry name" value="WYL_dom"/>
</dbReference>
<dbReference type="OrthoDB" id="9767131at2"/>
<dbReference type="EMBL" id="LGKP01000013">
    <property type="protein sequence ID" value="KPL90210.1"/>
    <property type="molecule type" value="Genomic_DNA"/>
</dbReference>
<dbReference type="PIRSF" id="PIRSF016838">
    <property type="entry name" value="PafC"/>
    <property type="match status" value="1"/>
</dbReference>
<accession>A0A0N8GST7</accession>
<proteinExistence type="predicted"/>
<feature type="domain" description="HTH deoR-type" evidence="3">
    <location>
        <begin position="4"/>
        <end position="59"/>
    </location>
</feature>
<dbReference type="Pfam" id="PF13280">
    <property type="entry name" value="WYL"/>
    <property type="match status" value="1"/>
</dbReference>
<dbReference type="STRING" id="70996.SE18_08395"/>
<dbReference type="InterPro" id="IPR051534">
    <property type="entry name" value="CBASS_pafABC_assoc_protein"/>
</dbReference>
<dbReference type="InterPro" id="IPR036390">
    <property type="entry name" value="WH_DNA-bd_sf"/>
</dbReference>
<protein>
    <recommendedName>
        <fullName evidence="3">HTH deoR-type domain-containing protein</fullName>
    </recommendedName>
</protein>
<keyword evidence="2" id="KW-0804">Transcription</keyword>
<dbReference type="RefSeq" id="WP_054533987.1">
    <property type="nucleotide sequence ID" value="NZ_LGKP01000013.1"/>
</dbReference>
<dbReference type="GO" id="GO:0003700">
    <property type="term" value="F:DNA-binding transcription factor activity"/>
    <property type="evidence" value="ECO:0007669"/>
    <property type="project" value="InterPro"/>
</dbReference>
<dbReference type="InterPro" id="IPR036388">
    <property type="entry name" value="WH-like_DNA-bd_sf"/>
</dbReference>
<dbReference type="InterPro" id="IPR028349">
    <property type="entry name" value="PafC-like"/>
</dbReference>
<evidence type="ECO:0000259" key="3">
    <source>
        <dbReference type="PROSITE" id="PS51000"/>
    </source>
</evidence>
<evidence type="ECO:0000313" key="4">
    <source>
        <dbReference type="EMBL" id="KPL90210.1"/>
    </source>
</evidence>
<sequence>MYSPTTRLLTILELLQSHRQLSGSQLASRLEISPRSIRRYIVMLQDMGIPIEAERGPDGAYYLGRGVKLPPLMINNQEASALVLGLLVLQAFHFPVELVAIEGALAKLERVMPEALLEQVRALQAALSFNVVASPTTLQPSIVARLSLAVHKCQSLSMRYMSLSGTESTRLFDAYGIVYYQGFWYAVGFCHTRRDLRTFRLDRISELQATDHTFDQPEGFDPIQHVHNAFATMPGQYPVEILLETSMSHVQQVLPPAAGSFEATPAGILWRREVADLWPTALLLLKFDFPVIIRQPPELRTIMQQLAAKALRLSEE</sequence>
<dbReference type="Pfam" id="PF08279">
    <property type="entry name" value="HTH_11"/>
    <property type="match status" value="1"/>
</dbReference>
<keyword evidence="5" id="KW-1185">Reference proteome</keyword>